<evidence type="ECO:0000313" key="6">
    <source>
        <dbReference type="EMBL" id="KAF4454906.1"/>
    </source>
</evidence>
<name>A0A8H4P3P4_9HYPO</name>
<dbReference type="GO" id="GO:0006635">
    <property type="term" value="P:fatty acid beta-oxidation"/>
    <property type="evidence" value="ECO:0007669"/>
    <property type="project" value="UniProtKB-UniPathway"/>
</dbReference>
<keyword evidence="7" id="KW-1185">Reference proteome</keyword>
<comment type="similarity">
    <text evidence="2">Belongs to the enoyl-CoA hydratase/isomerase family.</text>
</comment>
<dbReference type="PANTHER" id="PTHR43149">
    <property type="entry name" value="ENOYL-COA HYDRATASE"/>
    <property type="match status" value="1"/>
</dbReference>
<protein>
    <submittedName>
        <fullName evidence="6">Enoyl- hydratase isomerase family</fullName>
    </submittedName>
</protein>
<dbReference type="Gene3D" id="1.10.12.10">
    <property type="entry name" value="Lyase 2-enoyl-coa Hydratase, Chain A, domain 2"/>
    <property type="match status" value="1"/>
</dbReference>
<dbReference type="InterPro" id="IPR014748">
    <property type="entry name" value="Enoyl-CoA_hydra_C"/>
</dbReference>
<reference evidence="6 7" key="1">
    <citation type="submission" date="2020-01" db="EMBL/GenBank/DDBJ databases">
        <title>Identification and distribution of gene clusters putatively required for synthesis of sphingolipid metabolism inhibitors in phylogenetically diverse species of the filamentous fungus Fusarium.</title>
        <authorList>
            <person name="Kim H.-S."/>
            <person name="Busman M."/>
            <person name="Brown D.W."/>
            <person name="Divon H."/>
            <person name="Uhlig S."/>
            <person name="Proctor R.H."/>
        </authorList>
    </citation>
    <scope>NUCLEOTIDE SEQUENCE [LARGE SCALE GENOMIC DNA]</scope>
    <source>
        <strain evidence="6 7">NRRL 20459</strain>
    </source>
</reference>
<dbReference type="GO" id="GO:0005739">
    <property type="term" value="C:mitochondrion"/>
    <property type="evidence" value="ECO:0007669"/>
    <property type="project" value="TreeGrafter"/>
</dbReference>
<evidence type="ECO:0000256" key="5">
    <source>
        <dbReference type="ARBA" id="ARBA00023235"/>
    </source>
</evidence>
<dbReference type="Gene3D" id="3.90.226.10">
    <property type="entry name" value="2-enoyl-CoA Hydratase, Chain A, domain 1"/>
    <property type="match status" value="1"/>
</dbReference>
<keyword evidence="5 6" id="KW-0413">Isomerase</keyword>
<evidence type="ECO:0000256" key="2">
    <source>
        <dbReference type="ARBA" id="ARBA00005254"/>
    </source>
</evidence>
<organism evidence="6 7">
    <name type="scientific">Fusarium albosuccineum</name>
    <dbReference type="NCBI Taxonomy" id="1237068"/>
    <lineage>
        <taxon>Eukaryota</taxon>
        <taxon>Fungi</taxon>
        <taxon>Dikarya</taxon>
        <taxon>Ascomycota</taxon>
        <taxon>Pezizomycotina</taxon>
        <taxon>Sordariomycetes</taxon>
        <taxon>Hypocreomycetidae</taxon>
        <taxon>Hypocreales</taxon>
        <taxon>Nectriaceae</taxon>
        <taxon>Fusarium</taxon>
        <taxon>Fusarium decemcellulare species complex</taxon>
    </lineage>
</organism>
<accession>A0A8H4P3P4</accession>
<dbReference type="InterPro" id="IPR001753">
    <property type="entry name" value="Enoyl-CoA_hydra/iso"/>
</dbReference>
<sequence length="264" mass="28680">MSDQQLHFFNITRPRDCIAHVEINRPQKLNAFVEPMWHEMKVVFDQLSEDPSVRAIILSGAGEKAFSTGLNLQAASQEGSIFNPTPQDIQDVGWHSFAMVVAVICVLHGAAYGLAIDIATCADIRICTADAALSVKEVDVGLASDAGTLARLPKIVGSDSWVKEVCLTARVFGAEEARRVGFVSDVGSCKIDAMERAISLAETVASKSPIAVQGTKNFLDWCRNHDVPSERFRLWRINVHGCLEWCSSQDPGPVEGNGIVSEQG</sequence>
<comment type="pathway">
    <text evidence="1">Lipid metabolism; fatty acid beta-oxidation.</text>
</comment>
<dbReference type="InterPro" id="IPR029045">
    <property type="entry name" value="ClpP/crotonase-like_dom_sf"/>
</dbReference>
<gene>
    <name evidence="6" type="ORF">FALBO_15742</name>
</gene>
<keyword evidence="4" id="KW-0443">Lipid metabolism</keyword>
<dbReference type="CDD" id="cd06558">
    <property type="entry name" value="crotonase-like"/>
    <property type="match status" value="1"/>
</dbReference>
<dbReference type="AlphaFoldDB" id="A0A8H4P3P4"/>
<dbReference type="InterPro" id="IPR045002">
    <property type="entry name" value="Ech1-like"/>
</dbReference>
<evidence type="ECO:0000256" key="1">
    <source>
        <dbReference type="ARBA" id="ARBA00005005"/>
    </source>
</evidence>
<dbReference type="OrthoDB" id="14970at2759"/>
<keyword evidence="3" id="KW-0276">Fatty acid metabolism</keyword>
<dbReference type="EMBL" id="JAADYS010002781">
    <property type="protein sequence ID" value="KAF4454906.1"/>
    <property type="molecule type" value="Genomic_DNA"/>
</dbReference>
<proteinExistence type="inferred from homology"/>
<dbReference type="Proteomes" id="UP000554235">
    <property type="component" value="Unassembled WGS sequence"/>
</dbReference>
<evidence type="ECO:0000256" key="3">
    <source>
        <dbReference type="ARBA" id="ARBA00022832"/>
    </source>
</evidence>
<dbReference type="UniPathway" id="UPA00659"/>
<dbReference type="GO" id="GO:0051750">
    <property type="term" value="F:delta(3,5)-delta(2,4)-dienoyl-CoA isomerase activity"/>
    <property type="evidence" value="ECO:0007669"/>
    <property type="project" value="TreeGrafter"/>
</dbReference>
<evidence type="ECO:0000313" key="7">
    <source>
        <dbReference type="Proteomes" id="UP000554235"/>
    </source>
</evidence>
<dbReference type="PANTHER" id="PTHR43149:SF1">
    <property type="entry name" value="DELTA(3,5)-DELTA(2,4)-DIENOYL-COA ISOMERASE, MITOCHONDRIAL"/>
    <property type="match status" value="1"/>
</dbReference>
<dbReference type="SUPFAM" id="SSF52096">
    <property type="entry name" value="ClpP/crotonase"/>
    <property type="match status" value="1"/>
</dbReference>
<dbReference type="Pfam" id="PF00378">
    <property type="entry name" value="ECH_1"/>
    <property type="match status" value="1"/>
</dbReference>
<comment type="caution">
    <text evidence="6">The sequence shown here is derived from an EMBL/GenBank/DDBJ whole genome shotgun (WGS) entry which is preliminary data.</text>
</comment>
<evidence type="ECO:0000256" key="4">
    <source>
        <dbReference type="ARBA" id="ARBA00023098"/>
    </source>
</evidence>